<evidence type="ECO:0000313" key="8">
    <source>
        <dbReference type="Proteomes" id="UP000011958"/>
    </source>
</evidence>
<dbReference type="InterPro" id="IPR000086">
    <property type="entry name" value="NUDIX_hydrolase_dom"/>
</dbReference>
<evidence type="ECO:0000256" key="5">
    <source>
        <dbReference type="ARBA" id="ARBA00022842"/>
    </source>
</evidence>
<dbReference type="Pfam" id="PF00293">
    <property type="entry name" value="NUDIX"/>
    <property type="match status" value="1"/>
</dbReference>
<dbReference type="GO" id="GO:0042262">
    <property type="term" value="P:DNA protection"/>
    <property type="evidence" value="ECO:0007669"/>
    <property type="project" value="TreeGrafter"/>
</dbReference>
<dbReference type="GO" id="GO:0008413">
    <property type="term" value="F:8-oxo-7,8-dihydroguanosine triphosphate pyrophosphatase activity"/>
    <property type="evidence" value="ECO:0007669"/>
    <property type="project" value="TreeGrafter"/>
</dbReference>
<evidence type="ECO:0000256" key="4">
    <source>
        <dbReference type="ARBA" id="ARBA00022801"/>
    </source>
</evidence>
<feature type="domain" description="Nudix hydrolase" evidence="6">
    <location>
        <begin position="10"/>
        <end position="156"/>
    </location>
</feature>
<dbReference type="STRING" id="1069680.M7NKW4"/>
<dbReference type="GO" id="GO:0005737">
    <property type="term" value="C:cytoplasm"/>
    <property type="evidence" value="ECO:0007669"/>
    <property type="project" value="TreeGrafter"/>
</dbReference>
<evidence type="ECO:0000256" key="1">
    <source>
        <dbReference type="ARBA" id="ARBA00001946"/>
    </source>
</evidence>
<comment type="cofactor">
    <cofactor evidence="1">
        <name>Mg(2+)</name>
        <dbReference type="ChEBI" id="CHEBI:18420"/>
    </cofactor>
</comment>
<dbReference type="PROSITE" id="PS00893">
    <property type="entry name" value="NUDIX_BOX"/>
    <property type="match status" value="1"/>
</dbReference>
<dbReference type="PANTHER" id="PTHR43758">
    <property type="entry name" value="7,8-DIHYDRO-8-OXOGUANINE TRIPHOSPHATASE"/>
    <property type="match status" value="1"/>
</dbReference>
<dbReference type="SUPFAM" id="SSF55811">
    <property type="entry name" value="Nudix"/>
    <property type="match status" value="1"/>
</dbReference>
<dbReference type="Gene3D" id="3.90.79.10">
    <property type="entry name" value="Nucleoside Triphosphate Pyrophosphohydrolase"/>
    <property type="match status" value="1"/>
</dbReference>
<protein>
    <recommendedName>
        <fullName evidence="6">Nudix hydrolase domain-containing protein</fullName>
    </recommendedName>
</protein>
<dbReference type="PANTHER" id="PTHR43758:SF2">
    <property type="entry name" value="OXIDIZED PURINE NUCLEOSIDE TRIPHOSPHATE HYDROLASE"/>
    <property type="match status" value="1"/>
</dbReference>
<comment type="caution">
    <text evidence="7">The sequence shown here is derived from an EMBL/GenBank/DDBJ whole genome shotgun (WGS) entry which is preliminary data.</text>
</comment>
<dbReference type="eggNOG" id="ENOG502S254">
    <property type="taxonomic scope" value="Eukaryota"/>
</dbReference>
<evidence type="ECO:0000313" key="7">
    <source>
        <dbReference type="EMBL" id="EMR09278.1"/>
    </source>
</evidence>
<proteinExistence type="inferred from homology"/>
<dbReference type="InterPro" id="IPR015797">
    <property type="entry name" value="NUDIX_hydrolase-like_dom_sf"/>
</dbReference>
<dbReference type="GO" id="GO:0046872">
    <property type="term" value="F:metal ion binding"/>
    <property type="evidence" value="ECO:0007669"/>
    <property type="project" value="UniProtKB-KW"/>
</dbReference>
<keyword evidence="8" id="KW-1185">Reference proteome</keyword>
<reference evidence="8" key="1">
    <citation type="journal article" date="2016" name="Nat. Commun.">
        <title>Genome analysis of three Pneumocystis species reveals adaptation mechanisms to life exclusively in mammalian hosts.</title>
        <authorList>
            <person name="Ma L."/>
            <person name="Chen Z."/>
            <person name="Huang D.W."/>
            <person name="Kutty G."/>
            <person name="Ishihara M."/>
            <person name="Wang H."/>
            <person name="Abouelleil A."/>
            <person name="Bishop L."/>
            <person name="Davey E."/>
            <person name="Deng R."/>
            <person name="Deng X."/>
            <person name="Fan L."/>
            <person name="Fantoni G."/>
            <person name="Fitzgerald M."/>
            <person name="Gogineni E."/>
            <person name="Goldberg J.M."/>
            <person name="Handley G."/>
            <person name="Hu X."/>
            <person name="Huber C."/>
            <person name="Jiao X."/>
            <person name="Jones K."/>
            <person name="Levin J.Z."/>
            <person name="Liu Y."/>
            <person name="Macdonald P."/>
            <person name="Melnikov A."/>
            <person name="Raley C."/>
            <person name="Sassi M."/>
            <person name="Sherman B.T."/>
            <person name="Song X."/>
            <person name="Sykes S."/>
            <person name="Tran B."/>
            <person name="Walsh L."/>
            <person name="Xia Y."/>
            <person name="Yang J."/>
            <person name="Young S."/>
            <person name="Zeng Q."/>
            <person name="Zheng X."/>
            <person name="Stephens R."/>
            <person name="Nusbaum C."/>
            <person name="Birren B.W."/>
            <person name="Azadi P."/>
            <person name="Lempicki R.A."/>
            <person name="Cuomo C.A."/>
            <person name="Kovacs J.A."/>
        </authorList>
    </citation>
    <scope>NUCLEOTIDE SEQUENCE [LARGE SCALE GENOMIC DNA]</scope>
    <source>
        <strain evidence="8">B123</strain>
    </source>
</reference>
<dbReference type="AlphaFoldDB" id="M7NKW4"/>
<dbReference type="GeneID" id="19895935"/>
<sequence>MNCSELPHIETKQYTLVIPYDAKNTHVLLGLKKRGFGVGKHYYVYLIFKSVLTLIRWNGFGGKVMENESINACAARELKEECGIEDAVLEKMAILLLKWERSTCVTEIHVYKATQFLDKPIESEEMIPQWFSVDPSAHNSIPYDHMWEEARIWYPEFHRGRKFVFNVLFKGDIDISDNTPLIIHYHLTPVENIHDYTYTNHLFE</sequence>
<name>M7NKW4_PNEMU</name>
<dbReference type="VEuPathDB" id="FungiDB:PNEG_02242"/>
<dbReference type="HOGENOM" id="CLU_037162_11_0_1"/>
<dbReference type="OMA" id="ESINACA"/>
<keyword evidence="3" id="KW-0479">Metal-binding</keyword>
<evidence type="ECO:0000259" key="6">
    <source>
        <dbReference type="PROSITE" id="PS51462"/>
    </source>
</evidence>
<evidence type="ECO:0000256" key="2">
    <source>
        <dbReference type="ARBA" id="ARBA00005582"/>
    </source>
</evidence>
<keyword evidence="4" id="KW-0378">Hydrolase</keyword>
<gene>
    <name evidence="7" type="ORF">PNEG_02242</name>
</gene>
<dbReference type="InterPro" id="IPR020084">
    <property type="entry name" value="NUDIX_hydrolase_CS"/>
</dbReference>
<dbReference type="EMBL" id="AFWA02000013">
    <property type="protein sequence ID" value="EMR09278.1"/>
    <property type="molecule type" value="Genomic_DNA"/>
</dbReference>
<dbReference type="Proteomes" id="UP000011958">
    <property type="component" value="Unassembled WGS sequence"/>
</dbReference>
<evidence type="ECO:0000256" key="3">
    <source>
        <dbReference type="ARBA" id="ARBA00022723"/>
    </source>
</evidence>
<keyword evidence="5" id="KW-0460">Magnesium</keyword>
<dbReference type="CDD" id="cd03427">
    <property type="entry name" value="NUDIX_MTH1_Nudt1"/>
    <property type="match status" value="1"/>
</dbReference>
<comment type="similarity">
    <text evidence="2">Belongs to the Nudix hydrolase family.</text>
</comment>
<dbReference type="RefSeq" id="XP_007874228.1">
    <property type="nucleotide sequence ID" value="XM_007876037.1"/>
</dbReference>
<organism evidence="7 8">
    <name type="scientific">Pneumocystis murina (strain B123)</name>
    <name type="common">Mouse pneumocystis pneumonia agent</name>
    <name type="synonym">Pneumocystis carinii f. sp. muris</name>
    <dbReference type="NCBI Taxonomy" id="1069680"/>
    <lineage>
        <taxon>Eukaryota</taxon>
        <taxon>Fungi</taxon>
        <taxon>Dikarya</taxon>
        <taxon>Ascomycota</taxon>
        <taxon>Taphrinomycotina</taxon>
        <taxon>Pneumocystomycetes</taxon>
        <taxon>Pneumocystaceae</taxon>
        <taxon>Pneumocystis</taxon>
    </lineage>
</organism>
<accession>M7NKW4</accession>
<dbReference type="PROSITE" id="PS51462">
    <property type="entry name" value="NUDIX"/>
    <property type="match status" value="1"/>
</dbReference>
<dbReference type="OrthoDB" id="447842at2759"/>